<dbReference type="Pfam" id="PF13202">
    <property type="entry name" value="EF-hand_5"/>
    <property type="match status" value="2"/>
</dbReference>
<feature type="chain" id="PRO_5012608105" evidence="1">
    <location>
        <begin position="20"/>
        <end position="148"/>
    </location>
</feature>
<dbReference type="SUPFAM" id="SSF47473">
    <property type="entry name" value="EF-hand"/>
    <property type="match status" value="1"/>
</dbReference>
<keyword evidence="4" id="KW-1185">Reference proteome</keyword>
<keyword evidence="1" id="KW-0732">Signal</keyword>
<sequence length="148" mass="16089">MKRPALVVPLLLGLAPLCAAQAQDIPGKDVGKHILQRVDTNGDGAVSKDEMIAAREHAFKKLDRNGDGVIDEKEIEGARDAIMDHADAAQARLGTRWRRMDTNGDGKVSEDEFRSRTPLFDLADRNGDGKLSADEIAAIRKLFADRAG</sequence>
<dbReference type="AlphaFoldDB" id="A0A2A6F765"/>
<comment type="caution">
    <text evidence="3">The sequence shown here is derived from an EMBL/GenBank/DDBJ whole genome shotgun (WGS) entry which is preliminary data.</text>
</comment>
<feature type="domain" description="EF-hand" evidence="2">
    <location>
        <begin position="88"/>
        <end position="123"/>
    </location>
</feature>
<dbReference type="InterPro" id="IPR002048">
    <property type="entry name" value="EF_hand_dom"/>
</dbReference>
<dbReference type="InterPro" id="IPR018247">
    <property type="entry name" value="EF_Hand_1_Ca_BS"/>
</dbReference>
<evidence type="ECO:0000313" key="3">
    <source>
        <dbReference type="EMBL" id="PDQ17583.1"/>
    </source>
</evidence>
<dbReference type="PANTHER" id="PTHR10827">
    <property type="entry name" value="RETICULOCALBIN"/>
    <property type="match status" value="1"/>
</dbReference>
<dbReference type="Gene3D" id="1.10.238.10">
    <property type="entry name" value="EF-hand"/>
    <property type="match status" value="2"/>
</dbReference>
<dbReference type="Pfam" id="PF13499">
    <property type="entry name" value="EF-hand_7"/>
    <property type="match status" value="1"/>
</dbReference>
<dbReference type="PROSITE" id="PS00018">
    <property type="entry name" value="EF_HAND_1"/>
    <property type="match status" value="3"/>
</dbReference>
<proteinExistence type="predicted"/>
<organism evidence="3 4">
    <name type="scientific">Mesorhizobium sanjuanii</name>
    <dbReference type="NCBI Taxonomy" id="2037900"/>
    <lineage>
        <taxon>Bacteria</taxon>
        <taxon>Pseudomonadati</taxon>
        <taxon>Pseudomonadota</taxon>
        <taxon>Alphaproteobacteria</taxon>
        <taxon>Hyphomicrobiales</taxon>
        <taxon>Phyllobacteriaceae</taxon>
        <taxon>Mesorhizobium</taxon>
    </lineage>
</organism>
<feature type="signal peptide" evidence="1">
    <location>
        <begin position="1"/>
        <end position="19"/>
    </location>
</feature>
<dbReference type="PROSITE" id="PS50222">
    <property type="entry name" value="EF_HAND_2"/>
    <property type="match status" value="2"/>
</dbReference>
<evidence type="ECO:0000313" key="4">
    <source>
        <dbReference type="Proteomes" id="UP000219182"/>
    </source>
</evidence>
<feature type="domain" description="EF-hand" evidence="2">
    <location>
        <begin position="50"/>
        <end position="85"/>
    </location>
</feature>
<dbReference type="RefSeq" id="WP_097577085.1">
    <property type="nucleotide sequence ID" value="NZ_NWQG01000248.1"/>
</dbReference>
<dbReference type="PANTHER" id="PTHR10827:SF52">
    <property type="entry name" value="IP16409P"/>
    <property type="match status" value="1"/>
</dbReference>
<dbReference type="GO" id="GO:0005509">
    <property type="term" value="F:calcium ion binding"/>
    <property type="evidence" value="ECO:0007669"/>
    <property type="project" value="InterPro"/>
</dbReference>
<reference evidence="3 4" key="1">
    <citation type="submission" date="2017-09" db="EMBL/GenBank/DDBJ databases">
        <title>Mesorhizobum sanjuanii sp. nov. isolated from nodules of Lotus tenuis in saline-alkaline lowlands of Flooding Pampa.</title>
        <authorList>
            <person name="Sannazzaro A.I."/>
            <person name="Torres Tejerizo G.A."/>
            <person name="Fontana F."/>
            <person name="Cumpa Velazquez L.M."/>
            <person name="Hansen L."/>
            <person name="Pistorio M."/>
            <person name="Estrella M.J."/>
        </authorList>
    </citation>
    <scope>NUCLEOTIDE SEQUENCE [LARGE SCALE GENOMIC DNA]</scope>
    <source>
        <strain evidence="3 4">BSA136</strain>
    </source>
</reference>
<dbReference type="SMART" id="SM00054">
    <property type="entry name" value="EFh"/>
    <property type="match status" value="3"/>
</dbReference>
<accession>A0A2A6F765</accession>
<dbReference type="Proteomes" id="UP000219182">
    <property type="component" value="Unassembled WGS sequence"/>
</dbReference>
<evidence type="ECO:0000256" key="1">
    <source>
        <dbReference type="SAM" id="SignalP"/>
    </source>
</evidence>
<protein>
    <submittedName>
        <fullName evidence="3">Signal transduction protein</fullName>
    </submittedName>
</protein>
<name>A0A2A6F765_9HYPH</name>
<gene>
    <name evidence="3" type="ORF">CN311_29265</name>
</gene>
<dbReference type="EMBL" id="NWQG01000248">
    <property type="protein sequence ID" value="PDQ17583.1"/>
    <property type="molecule type" value="Genomic_DNA"/>
</dbReference>
<dbReference type="InterPro" id="IPR011992">
    <property type="entry name" value="EF-hand-dom_pair"/>
</dbReference>
<evidence type="ECO:0000259" key="2">
    <source>
        <dbReference type="PROSITE" id="PS50222"/>
    </source>
</evidence>